<proteinExistence type="predicted"/>
<evidence type="ECO:0000313" key="1">
    <source>
        <dbReference type="EMBL" id="SMH72274.1"/>
    </source>
</evidence>
<keyword evidence="2" id="KW-1185">Reference proteome</keyword>
<dbReference type="AlphaFoldDB" id="A0A2H1FHR5"/>
<sequence length="59" mass="7117">MRSYHQEIFLVGLDTSEKNSMRNTAFYFKIGKKRLENNCMRIEHDFKPNPQIINRLSKK</sequence>
<name>A0A2H1FHR5_9ARCH</name>
<organism evidence="1 2">
    <name type="scientific">Candidatus Nitrosotalea okcheonensis</name>
    <dbReference type="NCBI Taxonomy" id="1903276"/>
    <lineage>
        <taxon>Archaea</taxon>
        <taxon>Nitrososphaerota</taxon>
        <taxon>Nitrososphaeria</taxon>
        <taxon>Nitrosotaleales</taxon>
        <taxon>Nitrosotaleaceae</taxon>
        <taxon>Nitrosotalea</taxon>
    </lineage>
</organism>
<gene>
    <name evidence="1" type="ORF">NCS_30114</name>
</gene>
<evidence type="ECO:0000313" key="2">
    <source>
        <dbReference type="Proteomes" id="UP000230607"/>
    </source>
</evidence>
<dbReference type="Proteomes" id="UP000230607">
    <property type="component" value="Chromosome 1"/>
</dbReference>
<accession>A0A2H1FHR5</accession>
<protein>
    <submittedName>
        <fullName evidence="1">Uncharacterized protein</fullName>
    </submittedName>
</protein>
<dbReference type="EMBL" id="LT841358">
    <property type="protein sequence ID" value="SMH72274.1"/>
    <property type="molecule type" value="Genomic_DNA"/>
</dbReference>
<reference evidence="2" key="1">
    <citation type="submission" date="2017-03" db="EMBL/GenBank/DDBJ databases">
        <authorList>
            <person name="Herbold C."/>
        </authorList>
    </citation>
    <scope>NUCLEOTIDE SEQUENCE [LARGE SCALE GENOMIC DNA]</scope>
</reference>